<dbReference type="InterPro" id="IPR036182">
    <property type="entry name" value="PCuAC_sf"/>
</dbReference>
<evidence type="ECO:0000313" key="1">
    <source>
        <dbReference type="EMBL" id="SEN41553.1"/>
    </source>
</evidence>
<dbReference type="AlphaFoldDB" id="A0A1H8GC40"/>
<dbReference type="EMBL" id="FODD01000005">
    <property type="protein sequence ID" value="SEN41553.1"/>
    <property type="molecule type" value="Genomic_DNA"/>
</dbReference>
<dbReference type="InterPro" id="IPR058248">
    <property type="entry name" value="Lxx211020-like"/>
</dbReference>
<dbReference type="Proteomes" id="UP000181951">
    <property type="component" value="Unassembled WGS sequence"/>
</dbReference>
<organism evidence="1 2">
    <name type="scientific">Actinacidiphila rubida</name>
    <dbReference type="NCBI Taxonomy" id="310780"/>
    <lineage>
        <taxon>Bacteria</taxon>
        <taxon>Bacillati</taxon>
        <taxon>Actinomycetota</taxon>
        <taxon>Actinomycetes</taxon>
        <taxon>Kitasatosporales</taxon>
        <taxon>Streptomycetaceae</taxon>
        <taxon>Actinacidiphila</taxon>
    </lineage>
</organism>
<dbReference type="Gene3D" id="2.60.40.1890">
    <property type="entry name" value="PCu(A)C copper chaperone"/>
    <property type="match status" value="1"/>
</dbReference>
<evidence type="ECO:0008006" key="3">
    <source>
        <dbReference type="Google" id="ProtNLM"/>
    </source>
</evidence>
<accession>A0A1H8GC40</accession>
<dbReference type="PANTHER" id="PTHR36302:SF1">
    <property type="entry name" value="COPPER CHAPERONE PCU(A)C"/>
    <property type="match status" value="1"/>
</dbReference>
<keyword evidence="2" id="KW-1185">Reference proteome</keyword>
<reference evidence="1 2" key="1">
    <citation type="submission" date="2016-10" db="EMBL/GenBank/DDBJ databases">
        <authorList>
            <person name="de Groot N.N."/>
        </authorList>
    </citation>
    <scope>NUCLEOTIDE SEQUENCE [LARGE SCALE GENOMIC DNA]</scope>
    <source>
        <strain evidence="1 2">CGMCC 4.2026</strain>
    </source>
</reference>
<sequence>MTTRRKVAGAVTGAVAGGAVVALAAAVGLGGCSATSASAHGRGPAKLAVDGGYLPQPLLTDLAAAYLTVVNSGGTAAELTSVTTPLAAHVTLHTTQGTTMRQVESLTVPAGGRLTLGTGGDHLMLENLTRRPAVGDTVPLTLHFSHATPATVTVTVPVRPTTYQPKD</sequence>
<evidence type="ECO:0000313" key="2">
    <source>
        <dbReference type="Proteomes" id="UP000181951"/>
    </source>
</evidence>
<dbReference type="InterPro" id="IPR007410">
    <property type="entry name" value="LpqE-like"/>
</dbReference>
<name>A0A1H8GC40_9ACTN</name>
<dbReference type="PANTHER" id="PTHR36302">
    <property type="entry name" value="BLR7088 PROTEIN"/>
    <property type="match status" value="1"/>
</dbReference>
<dbReference type="Pfam" id="PF04314">
    <property type="entry name" value="PCuAC"/>
    <property type="match status" value="1"/>
</dbReference>
<proteinExistence type="predicted"/>
<dbReference type="OrthoDB" id="9796962at2"/>
<gene>
    <name evidence="1" type="ORF">SAMN05216267_100516</name>
</gene>
<dbReference type="STRING" id="310780.SAMN05216267_100516"/>
<protein>
    <recommendedName>
        <fullName evidence="3">Copper chaperone PCu(A)C</fullName>
    </recommendedName>
</protein>
<dbReference type="SUPFAM" id="SSF110087">
    <property type="entry name" value="DR1885-like metal-binding protein"/>
    <property type="match status" value="1"/>
</dbReference>
<dbReference type="RefSeq" id="WP_069467482.1">
    <property type="nucleotide sequence ID" value="NZ_FODD01000005.1"/>
</dbReference>
<dbReference type="PROSITE" id="PS51257">
    <property type="entry name" value="PROKAR_LIPOPROTEIN"/>
    <property type="match status" value="1"/>
</dbReference>